<dbReference type="RefSeq" id="WP_136136101.1">
    <property type="nucleotide sequence ID" value="NZ_SDGV01000004.1"/>
</dbReference>
<dbReference type="OrthoDB" id="2199483at2"/>
<organism evidence="2 3">
    <name type="scientific">Vagococcus silagei</name>
    <dbReference type="NCBI Taxonomy" id="2508885"/>
    <lineage>
        <taxon>Bacteria</taxon>
        <taxon>Bacillati</taxon>
        <taxon>Bacillota</taxon>
        <taxon>Bacilli</taxon>
        <taxon>Lactobacillales</taxon>
        <taxon>Enterococcaceae</taxon>
        <taxon>Vagococcus</taxon>
    </lineage>
</organism>
<reference evidence="2 3" key="1">
    <citation type="submission" date="2019-01" db="EMBL/GenBank/DDBJ databases">
        <title>Vagococcus silagei sp. nov. isolated from brewer's grain.</title>
        <authorList>
            <person name="Guu J.-R."/>
        </authorList>
    </citation>
    <scope>NUCLEOTIDE SEQUENCE [LARGE SCALE GENOMIC DNA]</scope>
    <source>
        <strain evidence="2 3">2B-2</strain>
    </source>
</reference>
<comment type="caution">
    <text evidence="2">The sequence shown here is derived from an EMBL/GenBank/DDBJ whole genome shotgun (WGS) entry which is preliminary data.</text>
</comment>
<feature type="coiled-coil region" evidence="1">
    <location>
        <begin position="283"/>
        <end position="310"/>
    </location>
</feature>
<evidence type="ECO:0000313" key="2">
    <source>
        <dbReference type="EMBL" id="THB62100.1"/>
    </source>
</evidence>
<evidence type="ECO:0008006" key="4">
    <source>
        <dbReference type="Google" id="ProtNLM"/>
    </source>
</evidence>
<dbReference type="AlphaFoldDB" id="A0A4S3B7N5"/>
<sequence>MDKLPDLSEKHLRLARAAQNEEKYDEALYHFEAGYEEEQTYHNCRQLVAFLLSQRAWQEAGDYLADFEAQFMYDAEGFPLYIKLLVQQHRFLKIAIAMEQAPKDIVLNQRKFVDAASNSYVILEREFLDEKIKQLKMIPTLCASEQLLVSQQAQFLTKELFVETVITLLASPNVHPILISEWFNQLVLLKVNASTDVYCIDGVVRSFVPVEMPALSQAFRDSELLIEITATLNQKVPALVESGRSLVKLHFGLSYPFIESYQENWPIWLAIYLEMLGLMNSNELEEDEVKAKLQQQLSQLESQIQKIQKV</sequence>
<proteinExistence type="predicted"/>
<evidence type="ECO:0000256" key="1">
    <source>
        <dbReference type="SAM" id="Coils"/>
    </source>
</evidence>
<accession>A0A4S3B7N5</accession>
<keyword evidence="3" id="KW-1185">Reference proteome</keyword>
<evidence type="ECO:0000313" key="3">
    <source>
        <dbReference type="Proteomes" id="UP000310506"/>
    </source>
</evidence>
<dbReference type="Proteomes" id="UP000310506">
    <property type="component" value="Unassembled WGS sequence"/>
</dbReference>
<protein>
    <recommendedName>
        <fullName evidence="4">Tetratricopeptide repeat protein</fullName>
    </recommendedName>
</protein>
<gene>
    <name evidence="2" type="ORF">ESZ54_02520</name>
</gene>
<keyword evidence="1" id="KW-0175">Coiled coil</keyword>
<dbReference type="EMBL" id="SDGV01000004">
    <property type="protein sequence ID" value="THB62100.1"/>
    <property type="molecule type" value="Genomic_DNA"/>
</dbReference>
<name>A0A4S3B7N5_9ENTE</name>